<evidence type="ECO:0000313" key="2">
    <source>
        <dbReference type="EMBL" id="MPD03908.1"/>
    </source>
</evidence>
<sequence>MTSNWSLSPLVCRVSVTLMLVGAVLMANLLTINAVPRLYR</sequence>
<reference evidence="2 3" key="1">
    <citation type="submission" date="2019-05" db="EMBL/GenBank/DDBJ databases">
        <title>Another draft genome of Portunus trituberculatus and its Hox gene families provides insights of decapod evolution.</title>
        <authorList>
            <person name="Jeong J.-H."/>
            <person name="Song I."/>
            <person name="Kim S."/>
            <person name="Choi T."/>
            <person name="Kim D."/>
            <person name="Ryu S."/>
            <person name="Kim W."/>
        </authorList>
    </citation>
    <scope>NUCLEOTIDE SEQUENCE [LARGE SCALE GENOMIC DNA]</scope>
    <source>
        <tissue evidence="2">Muscle</tissue>
    </source>
</reference>
<proteinExistence type="predicted"/>
<evidence type="ECO:0000313" key="3">
    <source>
        <dbReference type="Proteomes" id="UP000324222"/>
    </source>
</evidence>
<feature type="transmembrane region" description="Helical" evidence="1">
    <location>
        <begin position="14"/>
        <end position="35"/>
    </location>
</feature>
<keyword evidence="1" id="KW-0812">Transmembrane</keyword>
<organism evidence="2 3">
    <name type="scientific">Portunus trituberculatus</name>
    <name type="common">Swimming crab</name>
    <name type="synonym">Neptunus trituberculatus</name>
    <dbReference type="NCBI Taxonomy" id="210409"/>
    <lineage>
        <taxon>Eukaryota</taxon>
        <taxon>Metazoa</taxon>
        <taxon>Ecdysozoa</taxon>
        <taxon>Arthropoda</taxon>
        <taxon>Crustacea</taxon>
        <taxon>Multicrustacea</taxon>
        <taxon>Malacostraca</taxon>
        <taxon>Eumalacostraca</taxon>
        <taxon>Eucarida</taxon>
        <taxon>Decapoda</taxon>
        <taxon>Pleocyemata</taxon>
        <taxon>Brachyura</taxon>
        <taxon>Eubrachyura</taxon>
        <taxon>Portunoidea</taxon>
        <taxon>Portunidae</taxon>
        <taxon>Portuninae</taxon>
        <taxon>Portunus</taxon>
    </lineage>
</organism>
<accession>A0A5B7KFB0</accession>
<evidence type="ECO:0000256" key="1">
    <source>
        <dbReference type="SAM" id="Phobius"/>
    </source>
</evidence>
<dbReference type="Proteomes" id="UP000324222">
    <property type="component" value="Unassembled WGS sequence"/>
</dbReference>
<dbReference type="AlphaFoldDB" id="A0A5B7KFB0"/>
<gene>
    <name evidence="2" type="ORF">E2C01_099566</name>
</gene>
<dbReference type="EMBL" id="VSRR010138535">
    <property type="protein sequence ID" value="MPD03908.1"/>
    <property type="molecule type" value="Genomic_DNA"/>
</dbReference>
<keyword evidence="3" id="KW-1185">Reference proteome</keyword>
<keyword evidence="1" id="KW-1133">Transmembrane helix</keyword>
<protein>
    <submittedName>
        <fullName evidence="2">Uncharacterized protein</fullName>
    </submittedName>
</protein>
<keyword evidence="1" id="KW-0472">Membrane</keyword>
<comment type="caution">
    <text evidence="2">The sequence shown here is derived from an EMBL/GenBank/DDBJ whole genome shotgun (WGS) entry which is preliminary data.</text>
</comment>
<name>A0A5B7KFB0_PORTR</name>